<feature type="signal peptide" evidence="1">
    <location>
        <begin position="1"/>
        <end position="42"/>
    </location>
</feature>
<name>A0ABZ0LKH0_9ACTN</name>
<proteinExistence type="predicted"/>
<dbReference type="InterPro" id="IPR029058">
    <property type="entry name" value="AB_hydrolase_fold"/>
</dbReference>
<evidence type="ECO:0000256" key="1">
    <source>
        <dbReference type="SAM" id="SignalP"/>
    </source>
</evidence>
<dbReference type="GO" id="GO:0016787">
    <property type="term" value="F:hydrolase activity"/>
    <property type="evidence" value="ECO:0007669"/>
    <property type="project" value="UniProtKB-KW"/>
</dbReference>
<dbReference type="SUPFAM" id="SSF53474">
    <property type="entry name" value="alpha/beta-Hydrolases"/>
    <property type="match status" value="1"/>
</dbReference>
<organism evidence="2 3">
    <name type="scientific">Streptomyces solicathayae</name>
    <dbReference type="NCBI Taxonomy" id="3081768"/>
    <lineage>
        <taxon>Bacteria</taxon>
        <taxon>Bacillati</taxon>
        <taxon>Actinomycetota</taxon>
        <taxon>Actinomycetes</taxon>
        <taxon>Kitasatosporales</taxon>
        <taxon>Streptomycetaceae</taxon>
        <taxon>Streptomyces</taxon>
    </lineage>
</organism>
<dbReference type="EMBL" id="CP137573">
    <property type="protein sequence ID" value="WOX20003.1"/>
    <property type="molecule type" value="Genomic_DNA"/>
</dbReference>
<dbReference type="Gene3D" id="1.10.260.160">
    <property type="match status" value="1"/>
</dbReference>
<dbReference type="Proteomes" id="UP001301731">
    <property type="component" value="Chromosome"/>
</dbReference>
<keyword evidence="2" id="KW-0378">Hydrolase</keyword>
<dbReference type="PANTHER" id="PTHR34853">
    <property type="match status" value="1"/>
</dbReference>
<keyword evidence="3" id="KW-1185">Reference proteome</keyword>
<gene>
    <name evidence="2" type="ORF">R2D22_00745</name>
</gene>
<feature type="chain" id="PRO_5045623879" evidence="1">
    <location>
        <begin position="43"/>
        <end position="423"/>
    </location>
</feature>
<reference evidence="2 3" key="1">
    <citation type="submission" date="2023-10" db="EMBL/GenBank/DDBJ databases">
        <title>The genome sequence of Streptomyces sp. HUAS YS2.</title>
        <authorList>
            <person name="Mo P."/>
        </authorList>
    </citation>
    <scope>NUCLEOTIDE SEQUENCE [LARGE SCALE GENOMIC DNA]</scope>
    <source>
        <strain evidence="2 3">HUAS YS2</strain>
    </source>
</reference>
<dbReference type="PROSITE" id="PS51318">
    <property type="entry name" value="TAT"/>
    <property type="match status" value="1"/>
</dbReference>
<sequence length="423" mass="45201">MEHTMTRIPTRQAARRRRARRSLAAATVLAALGALTVAPAVAASELRPAAQQSTGRGTLLGVTPVADLSRAEVAAFLKGADIDPATVRHGVRGYRLTYRTLTPRGHSTTATGLLVLPKGGERRLDLVADTHGTMVHRDYAPSVAEDFGLYAPYLHAAAGRAVAAPDYLGLGKGPGLHPYMDTASSVSASLDMLRASRTAARALGRPLTGDVYGTGFSQGGQVAMALGRELARGADRHFRLRALAPVAGPYDLQGAEIPALLDGRVNGISGVFYMSYFLTAQNRLHPVYGNPAEAFRQPYAGYVEELFDTRHTEEDIVTKLPGSVKELLTDDFYERLRHPDGGLLAALEAQEGTCDWKPDLPVQLHSAAGDTDVAIANSVNCAADLARNGVTAPVVDHAKADHNTTFKLAGPQIVRWFDTLARR</sequence>
<dbReference type="PANTHER" id="PTHR34853:SF1">
    <property type="entry name" value="LIPASE 5"/>
    <property type="match status" value="1"/>
</dbReference>
<dbReference type="RefSeq" id="WP_318100133.1">
    <property type="nucleotide sequence ID" value="NZ_CP137573.1"/>
</dbReference>
<dbReference type="InterPro" id="IPR005152">
    <property type="entry name" value="Lipase_secreted"/>
</dbReference>
<dbReference type="Gene3D" id="3.40.50.1820">
    <property type="entry name" value="alpha/beta hydrolase"/>
    <property type="match status" value="1"/>
</dbReference>
<evidence type="ECO:0000313" key="3">
    <source>
        <dbReference type="Proteomes" id="UP001301731"/>
    </source>
</evidence>
<dbReference type="InterPro" id="IPR006311">
    <property type="entry name" value="TAT_signal"/>
</dbReference>
<evidence type="ECO:0000313" key="2">
    <source>
        <dbReference type="EMBL" id="WOX20003.1"/>
    </source>
</evidence>
<protein>
    <submittedName>
        <fullName evidence="2">Alpha/beta hydrolase</fullName>
    </submittedName>
</protein>
<dbReference type="PIRSF" id="PIRSF029171">
    <property type="entry name" value="Esterase_LipA"/>
    <property type="match status" value="1"/>
</dbReference>
<keyword evidence="1" id="KW-0732">Signal</keyword>
<accession>A0ABZ0LKH0</accession>